<gene>
    <name evidence="4" type="ORF">ACCAA_720021</name>
</gene>
<dbReference type="Proteomes" id="UP000199169">
    <property type="component" value="Unassembled WGS sequence"/>
</dbReference>
<dbReference type="InterPro" id="IPR028098">
    <property type="entry name" value="Glyco_trans_4-like_N"/>
</dbReference>
<sequence length="429" mass="46641">MTKIGSAPPATCSPTTSGLRVLMLSDVYFPRVNGVSTSIQTFRGALAKLDIEVTLVVPDYPGREIGGDEWRVVRVPSRAVPRDPEDRLMSPGMLYHLDRLLSGAAFDLVHVQTPFAAHYASLRFARQRGLPCLATYHTHFEEYFFHYIPLLPRAWLKTAARTLARRQCNSLDAVVVPSAPMVDMLRDYGVSVPLQVIPTGLPDSQFARGDGMRFCVRHGIAPRRRVVLFVGRAAHEKNIEFLLTVVARARATNAELLLVIAADGPALPDLRSRATALGLEGHVLFVGYLDRNTELRDCYAAAEVFVFASQTETQGLVLLEALASSLPILAIAALGTRSIVEPGRAAVAAATTPDGFARQLVDLLANPQRLAELAAEGVRFAHEWGADRPAQELAGLYRTLVARRALLGPQCRSTAPPGETRAPNAESTP</sequence>
<accession>A0A1A8XY09</accession>
<proteinExistence type="predicted"/>
<dbReference type="Gene3D" id="3.40.50.2000">
    <property type="entry name" value="Glycogen Phosphorylase B"/>
    <property type="match status" value="2"/>
</dbReference>
<dbReference type="PANTHER" id="PTHR45947:SF3">
    <property type="entry name" value="SULFOQUINOVOSYL TRANSFERASE SQD2"/>
    <property type="match status" value="1"/>
</dbReference>
<dbReference type="Pfam" id="PF00534">
    <property type="entry name" value="Glycos_transf_1"/>
    <property type="match status" value="1"/>
</dbReference>
<dbReference type="SUPFAM" id="SSF53756">
    <property type="entry name" value="UDP-Glycosyltransferase/glycogen phosphorylase"/>
    <property type="match status" value="1"/>
</dbReference>
<dbReference type="RefSeq" id="WP_245754689.1">
    <property type="nucleotide sequence ID" value="NZ_FLQX01000152.1"/>
</dbReference>
<dbReference type="PANTHER" id="PTHR45947">
    <property type="entry name" value="SULFOQUINOVOSYL TRANSFERASE SQD2"/>
    <property type="match status" value="1"/>
</dbReference>
<evidence type="ECO:0000256" key="1">
    <source>
        <dbReference type="SAM" id="MobiDB-lite"/>
    </source>
</evidence>
<reference evidence="4 5" key="1">
    <citation type="submission" date="2016-06" db="EMBL/GenBank/DDBJ databases">
        <authorList>
            <person name="Kjaerup R.B."/>
            <person name="Dalgaard T.S."/>
            <person name="Juul-Madsen H.R."/>
        </authorList>
    </citation>
    <scope>NUCLEOTIDE SEQUENCE [LARGE SCALE GENOMIC DNA]</scope>
    <source>
        <strain evidence="4">3</strain>
    </source>
</reference>
<feature type="region of interest" description="Disordered" evidence="1">
    <location>
        <begin position="408"/>
        <end position="429"/>
    </location>
</feature>
<dbReference type="GO" id="GO:0016757">
    <property type="term" value="F:glycosyltransferase activity"/>
    <property type="evidence" value="ECO:0007669"/>
    <property type="project" value="InterPro"/>
</dbReference>
<dbReference type="InterPro" id="IPR050194">
    <property type="entry name" value="Glycosyltransferase_grp1"/>
</dbReference>
<dbReference type="AlphaFoldDB" id="A0A1A8XY09"/>
<evidence type="ECO:0000313" key="5">
    <source>
        <dbReference type="Proteomes" id="UP000199169"/>
    </source>
</evidence>
<dbReference type="EMBL" id="FLQX01000152">
    <property type="protein sequence ID" value="SBT09537.1"/>
    <property type="molecule type" value="Genomic_DNA"/>
</dbReference>
<feature type="domain" description="Glycosyl transferase family 1" evidence="2">
    <location>
        <begin position="218"/>
        <end position="374"/>
    </location>
</feature>
<feature type="domain" description="Glycosyltransferase subfamily 4-like N-terminal" evidence="3">
    <location>
        <begin position="32"/>
        <end position="202"/>
    </location>
</feature>
<keyword evidence="5" id="KW-1185">Reference proteome</keyword>
<protein>
    <submittedName>
        <fullName evidence="4">Glycosyltransferase</fullName>
    </submittedName>
</protein>
<organism evidence="4 5">
    <name type="scientific">Candidatus Accumulibacter aalborgensis</name>
    <dbReference type="NCBI Taxonomy" id="1860102"/>
    <lineage>
        <taxon>Bacteria</taxon>
        <taxon>Pseudomonadati</taxon>
        <taxon>Pseudomonadota</taxon>
        <taxon>Betaproteobacteria</taxon>
        <taxon>Candidatus Accumulibacter</taxon>
    </lineage>
</organism>
<evidence type="ECO:0000313" key="4">
    <source>
        <dbReference type="EMBL" id="SBT09537.1"/>
    </source>
</evidence>
<dbReference type="STRING" id="1860102.ACCAA_720021"/>
<name>A0A1A8XY09_9PROT</name>
<evidence type="ECO:0000259" key="3">
    <source>
        <dbReference type="Pfam" id="PF13439"/>
    </source>
</evidence>
<evidence type="ECO:0000259" key="2">
    <source>
        <dbReference type="Pfam" id="PF00534"/>
    </source>
</evidence>
<dbReference type="Pfam" id="PF13439">
    <property type="entry name" value="Glyco_transf_4"/>
    <property type="match status" value="1"/>
</dbReference>
<keyword evidence="4" id="KW-0808">Transferase</keyword>
<dbReference type="InterPro" id="IPR001296">
    <property type="entry name" value="Glyco_trans_1"/>
</dbReference>